<feature type="non-terminal residue" evidence="6">
    <location>
        <position position="1"/>
    </location>
</feature>
<reference evidence="6 7" key="1">
    <citation type="journal article" date="2018" name="Gigascience">
        <title>Genomes of trombidid mites reveal novel predicted allergens and laterally-transferred genes associated with secondary metabolism.</title>
        <authorList>
            <person name="Dong X."/>
            <person name="Chaisiri K."/>
            <person name="Xia D."/>
            <person name="Armstrong S.D."/>
            <person name="Fang Y."/>
            <person name="Donnelly M.J."/>
            <person name="Kadowaki T."/>
            <person name="McGarry J.W."/>
            <person name="Darby A.C."/>
            <person name="Makepeace B.L."/>
        </authorList>
    </citation>
    <scope>NUCLEOTIDE SEQUENCE [LARGE SCALE GENOMIC DNA]</scope>
    <source>
        <strain evidence="6">UoL-UT</strain>
    </source>
</reference>
<dbReference type="PANTHER" id="PTHR23041:SF78">
    <property type="entry name" value="E3 UBIQUITIN-PROTEIN LIGASE RNF4"/>
    <property type="match status" value="1"/>
</dbReference>
<dbReference type="InterPro" id="IPR013083">
    <property type="entry name" value="Znf_RING/FYVE/PHD"/>
</dbReference>
<gene>
    <name evidence="6" type="ORF">B4U80_14808</name>
</gene>
<evidence type="ECO:0000256" key="4">
    <source>
        <dbReference type="PROSITE-ProRule" id="PRU00175"/>
    </source>
</evidence>
<dbReference type="Proteomes" id="UP000288716">
    <property type="component" value="Unassembled WGS sequence"/>
</dbReference>
<dbReference type="PANTHER" id="PTHR23041">
    <property type="entry name" value="RING FINGER DOMAIN-CONTAINING"/>
    <property type="match status" value="1"/>
</dbReference>
<dbReference type="SUPFAM" id="SSF57850">
    <property type="entry name" value="RING/U-box"/>
    <property type="match status" value="1"/>
</dbReference>
<dbReference type="EMBL" id="NCKV01061226">
    <property type="protein sequence ID" value="RWS00008.1"/>
    <property type="molecule type" value="Genomic_DNA"/>
</dbReference>
<evidence type="ECO:0000256" key="1">
    <source>
        <dbReference type="ARBA" id="ARBA00022723"/>
    </source>
</evidence>
<dbReference type="InterPro" id="IPR027370">
    <property type="entry name" value="Znf-RING_euk"/>
</dbReference>
<keyword evidence="2 4" id="KW-0863">Zinc-finger</keyword>
<comment type="caution">
    <text evidence="6">The sequence shown here is derived from an EMBL/GenBank/DDBJ whole genome shotgun (WGS) entry which is preliminary data.</text>
</comment>
<proteinExistence type="predicted"/>
<dbReference type="InterPro" id="IPR047134">
    <property type="entry name" value="RNF4"/>
</dbReference>
<sequence length="139" mass="15668">FLSGKQLVFYCGGAKLKINELPADIVEEYGHICVDIIDKPAEVIAEESEDDEDTDVAAPEEPFVPPNCAVCLESMQDLELEARVMTHCGHLFCRLCLQNCFDYQQYNCPVCRQSLSGVIEDTYAPAGDNFNYLDLNWDY</sequence>
<feature type="domain" description="RING-type" evidence="5">
    <location>
        <begin position="68"/>
        <end position="112"/>
    </location>
</feature>
<accession>A0A443QAJ7</accession>
<keyword evidence="7" id="KW-1185">Reference proteome</keyword>
<dbReference type="Pfam" id="PF13445">
    <property type="entry name" value="zf-RING_UBOX"/>
    <property type="match status" value="1"/>
</dbReference>
<evidence type="ECO:0000256" key="3">
    <source>
        <dbReference type="ARBA" id="ARBA00022833"/>
    </source>
</evidence>
<dbReference type="AlphaFoldDB" id="A0A443QAJ7"/>
<keyword evidence="3" id="KW-0862">Zinc</keyword>
<dbReference type="GO" id="GO:0008270">
    <property type="term" value="F:zinc ion binding"/>
    <property type="evidence" value="ECO:0007669"/>
    <property type="project" value="UniProtKB-KW"/>
</dbReference>
<evidence type="ECO:0000259" key="5">
    <source>
        <dbReference type="PROSITE" id="PS50089"/>
    </source>
</evidence>
<protein>
    <recommendedName>
        <fullName evidence="5">RING-type domain-containing protein</fullName>
    </recommendedName>
</protein>
<dbReference type="InterPro" id="IPR001841">
    <property type="entry name" value="Znf_RING"/>
</dbReference>
<dbReference type="VEuPathDB" id="VectorBase:LDEU014513"/>
<keyword evidence="1" id="KW-0479">Metal-binding</keyword>
<dbReference type="SMART" id="SM00184">
    <property type="entry name" value="RING"/>
    <property type="match status" value="1"/>
</dbReference>
<dbReference type="PROSITE" id="PS50089">
    <property type="entry name" value="ZF_RING_2"/>
    <property type="match status" value="1"/>
</dbReference>
<dbReference type="InterPro" id="IPR017907">
    <property type="entry name" value="Znf_RING_CS"/>
</dbReference>
<evidence type="ECO:0000313" key="7">
    <source>
        <dbReference type="Proteomes" id="UP000288716"/>
    </source>
</evidence>
<evidence type="ECO:0000256" key="2">
    <source>
        <dbReference type="ARBA" id="ARBA00022771"/>
    </source>
</evidence>
<name>A0A443QAJ7_9ACAR</name>
<organism evidence="6 7">
    <name type="scientific">Leptotrombidium deliense</name>
    <dbReference type="NCBI Taxonomy" id="299467"/>
    <lineage>
        <taxon>Eukaryota</taxon>
        <taxon>Metazoa</taxon>
        <taxon>Ecdysozoa</taxon>
        <taxon>Arthropoda</taxon>
        <taxon>Chelicerata</taxon>
        <taxon>Arachnida</taxon>
        <taxon>Acari</taxon>
        <taxon>Acariformes</taxon>
        <taxon>Trombidiformes</taxon>
        <taxon>Prostigmata</taxon>
        <taxon>Anystina</taxon>
        <taxon>Parasitengona</taxon>
        <taxon>Trombiculoidea</taxon>
        <taxon>Trombiculidae</taxon>
        <taxon>Leptotrombidium</taxon>
    </lineage>
</organism>
<dbReference type="OrthoDB" id="264917at2759"/>
<dbReference type="Gene3D" id="3.30.40.10">
    <property type="entry name" value="Zinc/RING finger domain, C3HC4 (zinc finger)"/>
    <property type="match status" value="1"/>
</dbReference>
<dbReference type="PROSITE" id="PS00518">
    <property type="entry name" value="ZF_RING_1"/>
    <property type="match status" value="1"/>
</dbReference>
<evidence type="ECO:0000313" key="6">
    <source>
        <dbReference type="EMBL" id="RWS00008.1"/>
    </source>
</evidence>